<feature type="compositionally biased region" description="Polar residues" evidence="1">
    <location>
        <begin position="245"/>
        <end position="254"/>
    </location>
</feature>
<dbReference type="EMBL" id="SEOQ01000275">
    <property type="protein sequence ID" value="TFY66139.1"/>
    <property type="molecule type" value="Genomic_DNA"/>
</dbReference>
<feature type="compositionally biased region" description="Polar residues" evidence="1">
    <location>
        <begin position="188"/>
        <end position="201"/>
    </location>
</feature>
<evidence type="ECO:0000313" key="2">
    <source>
        <dbReference type="EMBL" id="TFY66139.1"/>
    </source>
</evidence>
<feature type="compositionally biased region" description="Polar residues" evidence="1">
    <location>
        <begin position="214"/>
        <end position="228"/>
    </location>
</feature>
<organism evidence="2 3">
    <name type="scientific">Dentipellis fragilis</name>
    <dbReference type="NCBI Taxonomy" id="205917"/>
    <lineage>
        <taxon>Eukaryota</taxon>
        <taxon>Fungi</taxon>
        <taxon>Dikarya</taxon>
        <taxon>Basidiomycota</taxon>
        <taxon>Agaricomycotina</taxon>
        <taxon>Agaricomycetes</taxon>
        <taxon>Russulales</taxon>
        <taxon>Hericiaceae</taxon>
        <taxon>Dentipellis</taxon>
    </lineage>
</organism>
<sequence length="655" mass="73116">MSNFSHNQKLLLRRGARIQVAFQTWKAAGSPQTAEWLKNFGVEHTEPPLQEKICRDILRVTEAKETIVLHTLAWSFFHRRSKAKAPAANFKWASRVSVEDPAILQTLERDGLPVPDESEDYEDYDGFDGALQESKWWKFKDVVRDPIASGSSSQVIDTAAGGDGKHHADLVSLSARPKNGRASDRSQETVTTSPRRPSPSANDEVAVISKPNAPVTQRCGTTEQNRVQGNGLPAEMQGRDHDDGTQQPKSTGNLRRSKRLRQMELNSEIDGSASCCGNPARVPTKRRVEVVIPARKRRRKSGKGSNSVDANDDKSGPSQPKPKTRKRIELVDGPEGCMVESDDSEPEVSVQPWVTKGVGKLEDAEFKVDFPKVTRIRKQPRRFTKAELDFMAEAAKVKLVPCRRCFADEQHCVPQGVATSCWNCRKKGNKCSHNAKNRRGPARLTPSNYWEVLLRNAERPIPVLPYVPYLRSLHTIDQTGISHAVLLESLRRPDTYEDAERPLDDDEMVDLTNTTPQPAPMDVDVNRQYRRLLLPSADEENTKVVISTHAVTPSGGALQPAPSISSEVREISRTVTVLQDEVRTLRLQVSNQEEVVASHGRRLDTHETDIASIREDFCGLTTGVKGLAESYIRMETEMLGSQKFLESLTTKMDSR</sequence>
<name>A0A4Y9YYC5_9AGAM</name>
<dbReference type="AlphaFoldDB" id="A0A4Y9YYC5"/>
<evidence type="ECO:0008006" key="4">
    <source>
        <dbReference type="Google" id="ProtNLM"/>
    </source>
</evidence>
<dbReference type="Proteomes" id="UP000298327">
    <property type="component" value="Unassembled WGS sequence"/>
</dbReference>
<gene>
    <name evidence="2" type="ORF">EVG20_g4959</name>
</gene>
<comment type="caution">
    <text evidence="2">The sequence shown here is derived from an EMBL/GenBank/DDBJ whole genome shotgun (WGS) entry which is preliminary data.</text>
</comment>
<evidence type="ECO:0000256" key="1">
    <source>
        <dbReference type="SAM" id="MobiDB-lite"/>
    </source>
</evidence>
<feature type="region of interest" description="Disordered" evidence="1">
    <location>
        <begin position="173"/>
        <end position="328"/>
    </location>
</feature>
<accession>A0A4Y9YYC5</accession>
<proteinExistence type="predicted"/>
<protein>
    <recommendedName>
        <fullName evidence="4">Zn(2)-C6 fungal-type domain-containing protein</fullName>
    </recommendedName>
</protein>
<keyword evidence="3" id="KW-1185">Reference proteome</keyword>
<reference evidence="2 3" key="1">
    <citation type="submission" date="2019-02" db="EMBL/GenBank/DDBJ databases">
        <title>Genome sequencing of the rare red list fungi Dentipellis fragilis.</title>
        <authorList>
            <person name="Buettner E."/>
            <person name="Kellner H."/>
        </authorList>
    </citation>
    <scope>NUCLEOTIDE SEQUENCE [LARGE SCALE GENOMIC DNA]</scope>
    <source>
        <strain evidence="2 3">DSM 105465</strain>
    </source>
</reference>
<evidence type="ECO:0000313" key="3">
    <source>
        <dbReference type="Proteomes" id="UP000298327"/>
    </source>
</evidence>